<sequence>MAWALLVMTPVAAEEEKKLRFTLGYAVQTDSNLFRLPEDADTMALLGTRSASDRIDSTSLGLKVLTRQGLQSLKLEASVVDYRYKTFSHLDFTGTNYDLTWLWALTPRLTGSLSSDRTETLNSYTDYQGYSSRNQRLDTRTQFDIAYEIDGPWRLLAGIARTRQSNQQALVAGGDFSSQSAEIGLRRVHASGSTLSYSLIASEGRYLNRTLSTQALLDSRYTQTDNELRFHGVMGSASQLDAFLSYFVREHPHFPQRDFSGLNAGASLHWALSGKTTLAMSYARELGAYATSYSNYSETNRITLSPVWLMSVKTELGLRQTWTQVDFRDAPPGGSPNGRKDTGQDTTLFFNWHPREPWTLMASLQRQTRNSSIAGLDYVSDMASLSAQYSF</sequence>
<name>A0A016XLF5_9BURK</name>
<organism evidence="2 3">
    <name type="scientific">Hylemonella gracilis str. Niagara R</name>
    <dbReference type="NCBI Taxonomy" id="1458275"/>
    <lineage>
        <taxon>Bacteria</taxon>
        <taxon>Pseudomonadati</taxon>
        <taxon>Pseudomonadota</taxon>
        <taxon>Betaproteobacteria</taxon>
        <taxon>Burkholderiales</taxon>
        <taxon>Comamonadaceae</taxon>
        <taxon>Hylemonella</taxon>
    </lineage>
</organism>
<evidence type="ECO:0000256" key="1">
    <source>
        <dbReference type="SAM" id="MobiDB-lite"/>
    </source>
</evidence>
<accession>A0A016XLF5</accession>
<proteinExistence type="predicted"/>
<dbReference type="AlphaFoldDB" id="A0A016XLF5"/>
<dbReference type="EMBL" id="JEMG01000001">
    <property type="protein sequence ID" value="EYC52929.1"/>
    <property type="molecule type" value="Genomic_DNA"/>
</dbReference>
<reference evidence="2 3" key="1">
    <citation type="submission" date="2014-02" db="EMBL/GenBank/DDBJ databases">
        <title>Draft Genome of Hylemonella gracilis isolated from the Niagara River.</title>
        <authorList>
            <person name="Pawlowski D.R."/>
            <person name="Koudelka G.B."/>
        </authorList>
    </citation>
    <scope>NUCLEOTIDE SEQUENCE [LARGE SCALE GENOMIC DNA]</scope>
    <source>
        <strain evidence="2 3">Niagara R</strain>
    </source>
</reference>
<evidence type="ECO:0000313" key="2">
    <source>
        <dbReference type="EMBL" id="EYC52929.1"/>
    </source>
</evidence>
<dbReference type="eggNOG" id="COG5338">
    <property type="taxonomic scope" value="Bacteria"/>
</dbReference>
<evidence type="ECO:0008006" key="4">
    <source>
        <dbReference type="Google" id="ProtNLM"/>
    </source>
</evidence>
<dbReference type="Proteomes" id="UP000023268">
    <property type="component" value="Unassembled WGS sequence"/>
</dbReference>
<evidence type="ECO:0000313" key="3">
    <source>
        <dbReference type="Proteomes" id="UP000023268"/>
    </source>
</evidence>
<feature type="region of interest" description="Disordered" evidence="1">
    <location>
        <begin position="327"/>
        <end position="346"/>
    </location>
</feature>
<gene>
    <name evidence="2" type="ORF">AZ34_13420</name>
</gene>
<protein>
    <recommendedName>
        <fullName evidence="4">Exopolysaccharide biosynthesis operon protein EpsL</fullName>
    </recommendedName>
</protein>
<dbReference type="STRING" id="1458275.AZ34_13420"/>
<dbReference type="InterPro" id="IPR017465">
    <property type="entry name" value="EpsL_proteobac"/>
</dbReference>
<comment type="caution">
    <text evidence="2">The sequence shown here is derived from an EMBL/GenBank/DDBJ whole genome shotgun (WGS) entry which is preliminary data.</text>
</comment>
<dbReference type="NCBIfam" id="TIGR03014">
    <property type="entry name" value="EpsL"/>
    <property type="match status" value="1"/>
</dbReference>